<organism evidence="7 8">
    <name type="scientific">Sphingomonas aliaeris</name>
    <dbReference type="NCBI Taxonomy" id="2759526"/>
    <lineage>
        <taxon>Bacteria</taxon>
        <taxon>Pseudomonadati</taxon>
        <taxon>Pseudomonadota</taxon>
        <taxon>Alphaproteobacteria</taxon>
        <taxon>Sphingomonadales</taxon>
        <taxon>Sphingomonadaceae</taxon>
        <taxon>Sphingomonas</taxon>
    </lineage>
</organism>
<dbReference type="PANTHER" id="PTHR42792:SF1">
    <property type="entry name" value="FLAGELLAR HOOK-ASSOCIATED PROTEIN 3"/>
    <property type="match status" value="1"/>
</dbReference>
<evidence type="ECO:0000256" key="3">
    <source>
        <dbReference type="ARBA" id="ARBA00005709"/>
    </source>
</evidence>
<protein>
    <submittedName>
        <fullName evidence="7">Flagellar hook-associated protein FlgL</fullName>
    </submittedName>
</protein>
<dbReference type="EMBL" id="CP061035">
    <property type="protein sequence ID" value="QQV76999.1"/>
    <property type="molecule type" value="Genomic_DNA"/>
</dbReference>
<comment type="similarity">
    <text evidence="3">Belongs to the bacterial flagellin family.</text>
</comment>
<evidence type="ECO:0000259" key="6">
    <source>
        <dbReference type="Pfam" id="PF00700"/>
    </source>
</evidence>
<dbReference type="PANTHER" id="PTHR42792">
    <property type="entry name" value="FLAGELLIN"/>
    <property type="match status" value="1"/>
</dbReference>
<feature type="domain" description="Flagellin N-terminal" evidence="5">
    <location>
        <begin position="3"/>
        <end position="139"/>
    </location>
</feature>
<dbReference type="InterPro" id="IPR001492">
    <property type="entry name" value="Flagellin"/>
</dbReference>
<dbReference type="Pfam" id="PF00669">
    <property type="entry name" value="Flagellin_N"/>
    <property type="match status" value="1"/>
</dbReference>
<keyword evidence="7" id="KW-0969">Cilium</keyword>
<gene>
    <name evidence="7" type="primary">flgL</name>
    <name evidence="7" type="ORF">H5J25_16790</name>
</gene>
<dbReference type="GO" id="GO:0005198">
    <property type="term" value="F:structural molecule activity"/>
    <property type="evidence" value="ECO:0007669"/>
    <property type="project" value="InterPro"/>
</dbReference>
<reference evidence="8" key="1">
    <citation type="submission" date="2020-09" db="EMBL/GenBank/DDBJ databases">
        <title>Sphingomonas sp., a new species isolated from pork steak.</title>
        <authorList>
            <person name="Heidler von Heilborn D."/>
        </authorList>
    </citation>
    <scope>NUCLEOTIDE SEQUENCE [LARGE SCALE GENOMIC DNA]</scope>
</reference>
<sequence>MQISTSQLYDRSSTLMQQLAAKADKLQTQISTDKRINTASDDPVAFQKLALIKRASANDSAYGANIKVAQSLLAQSDSTLGSIESQLQKAAELAVQANSDALSPENRRVIGDQLTAIVQDLVGLANTKDVRGQPLFGGASGDTAVSQAQNGSVTFKDVGEPSPIPVGEGVDVHATDSAKRLFGNIPTANGPSDVFAIISKFATALTSNTGATAAASEAGADLKTALTQIGAARGSVGARAARLDLETARLTEVATIREGDRSSLEDTDTAATILELQKTMTVLSATQASFSKLSSLSLFNYMN</sequence>
<dbReference type="InterPro" id="IPR013384">
    <property type="entry name" value="Flagell_FlgL"/>
</dbReference>
<dbReference type="AlphaFoldDB" id="A0A974NTZ5"/>
<dbReference type="SUPFAM" id="SSF64518">
    <property type="entry name" value="Phase 1 flagellin"/>
    <property type="match status" value="1"/>
</dbReference>
<dbReference type="NCBIfam" id="TIGR02550">
    <property type="entry name" value="flagell_flgL"/>
    <property type="match status" value="1"/>
</dbReference>
<keyword evidence="4" id="KW-0975">Bacterial flagellum</keyword>
<keyword evidence="8" id="KW-1185">Reference proteome</keyword>
<dbReference type="InterPro" id="IPR046358">
    <property type="entry name" value="Flagellin_C"/>
</dbReference>
<keyword evidence="7" id="KW-0282">Flagellum</keyword>
<proteinExistence type="inferred from homology"/>
<dbReference type="Pfam" id="PF00700">
    <property type="entry name" value="Flagellin_C"/>
    <property type="match status" value="1"/>
</dbReference>
<feature type="domain" description="Flagellin C-terminal" evidence="6">
    <location>
        <begin position="223"/>
        <end position="301"/>
    </location>
</feature>
<dbReference type="InterPro" id="IPR001029">
    <property type="entry name" value="Flagellin_N"/>
</dbReference>
<name>A0A974NTZ5_9SPHN</name>
<evidence type="ECO:0000256" key="4">
    <source>
        <dbReference type="ARBA" id="ARBA00023143"/>
    </source>
</evidence>
<comment type="subcellular location">
    <subcellularLocation>
        <location evidence="1">Bacterial flagellum</location>
    </subcellularLocation>
    <subcellularLocation>
        <location evidence="2">Secreted</location>
    </subcellularLocation>
</comment>
<accession>A0A974NTZ5</accession>
<dbReference type="GO" id="GO:0005576">
    <property type="term" value="C:extracellular region"/>
    <property type="evidence" value="ECO:0007669"/>
    <property type="project" value="UniProtKB-SubCell"/>
</dbReference>
<dbReference type="GO" id="GO:0009424">
    <property type="term" value="C:bacterial-type flagellum hook"/>
    <property type="evidence" value="ECO:0007669"/>
    <property type="project" value="InterPro"/>
</dbReference>
<evidence type="ECO:0000256" key="2">
    <source>
        <dbReference type="ARBA" id="ARBA00004613"/>
    </source>
</evidence>
<evidence type="ECO:0000259" key="5">
    <source>
        <dbReference type="Pfam" id="PF00669"/>
    </source>
</evidence>
<dbReference type="GO" id="GO:0071973">
    <property type="term" value="P:bacterial-type flagellum-dependent cell motility"/>
    <property type="evidence" value="ECO:0007669"/>
    <property type="project" value="InterPro"/>
</dbReference>
<dbReference type="RefSeq" id="WP_202093055.1">
    <property type="nucleotide sequence ID" value="NZ_CP061035.1"/>
</dbReference>
<evidence type="ECO:0000313" key="8">
    <source>
        <dbReference type="Proteomes" id="UP000595894"/>
    </source>
</evidence>
<evidence type="ECO:0000256" key="1">
    <source>
        <dbReference type="ARBA" id="ARBA00004365"/>
    </source>
</evidence>
<dbReference type="Proteomes" id="UP000595894">
    <property type="component" value="Chromosome"/>
</dbReference>
<evidence type="ECO:0000313" key="7">
    <source>
        <dbReference type="EMBL" id="QQV76999.1"/>
    </source>
</evidence>
<keyword evidence="7" id="KW-0966">Cell projection</keyword>
<dbReference type="KEGG" id="sari:H5J25_16790"/>
<dbReference type="Gene3D" id="1.20.1330.10">
    <property type="entry name" value="f41 fragment of flagellin, N-terminal domain"/>
    <property type="match status" value="1"/>
</dbReference>